<dbReference type="FunFam" id="3.40.50.720:FF:000084">
    <property type="entry name" value="Short-chain dehydrogenase reductase"/>
    <property type="match status" value="1"/>
</dbReference>
<evidence type="ECO:0000313" key="6">
    <source>
        <dbReference type="EMBL" id="SDF27579.1"/>
    </source>
</evidence>
<dbReference type="InterPro" id="IPR020904">
    <property type="entry name" value="Sc_DH/Rdtase_CS"/>
</dbReference>
<dbReference type="SUPFAM" id="SSF51735">
    <property type="entry name" value="NAD(P)-binding Rossmann-fold domains"/>
    <property type="match status" value="1"/>
</dbReference>
<dbReference type="OrthoDB" id="7499742at2"/>
<evidence type="ECO:0000256" key="1">
    <source>
        <dbReference type="ARBA" id="ARBA00006484"/>
    </source>
</evidence>
<sequence length="249" mass="25785">MGRLDGKIAIITGAAAGIGKASAALFAREGATVVMADVKADLGETAAAAIRDAGGTAEFVTTDVSKEDDVRALIDGTVERHGRIDVLYNNAGGATPKDGKVTEMPLDEFWRTISVDLFGPFLGCRFAIPHMERHGGGSIINTTSIRALTGTAGADAYSSAKGGVIALTKALAMQWHTAGIRVNAIGPGMVLTERVAAMLDPETNPIAIKSLMGPMEPDDIAYLALYLASDESRKITGAIYPAESGASAH</sequence>
<dbReference type="AlphaFoldDB" id="A0A8G2BGL6"/>
<dbReference type="Proteomes" id="UP000198615">
    <property type="component" value="Unassembled WGS sequence"/>
</dbReference>
<dbReference type="PANTHER" id="PTHR43180:SF28">
    <property type="entry name" value="NAD(P)-BINDING ROSSMANN-FOLD SUPERFAMILY PROTEIN"/>
    <property type="match status" value="1"/>
</dbReference>
<dbReference type="Pfam" id="PF13561">
    <property type="entry name" value="adh_short_C2"/>
    <property type="match status" value="1"/>
</dbReference>
<comment type="caution">
    <text evidence="6">The sequence shown here is derived from an EMBL/GenBank/DDBJ whole genome shotgun (WGS) entry which is preliminary data.</text>
</comment>
<dbReference type="EMBL" id="FNBW01000002">
    <property type="protein sequence ID" value="SDF27579.1"/>
    <property type="molecule type" value="Genomic_DNA"/>
</dbReference>
<keyword evidence="3" id="KW-0520">NAD</keyword>
<dbReference type="RefSeq" id="WP_093148403.1">
    <property type="nucleotide sequence ID" value="NZ_FNBW01000002.1"/>
</dbReference>
<dbReference type="InterPro" id="IPR002347">
    <property type="entry name" value="SDR_fam"/>
</dbReference>
<organism evidence="6 7">
    <name type="scientific">Thalassobaculum litoreum DSM 18839</name>
    <dbReference type="NCBI Taxonomy" id="1123362"/>
    <lineage>
        <taxon>Bacteria</taxon>
        <taxon>Pseudomonadati</taxon>
        <taxon>Pseudomonadota</taxon>
        <taxon>Alphaproteobacteria</taxon>
        <taxon>Rhodospirillales</taxon>
        <taxon>Thalassobaculaceae</taxon>
        <taxon>Thalassobaculum</taxon>
    </lineage>
</organism>
<dbReference type="CDD" id="cd05233">
    <property type="entry name" value="SDR_c"/>
    <property type="match status" value="1"/>
</dbReference>
<reference evidence="6 7" key="1">
    <citation type="submission" date="2016-10" db="EMBL/GenBank/DDBJ databases">
        <authorList>
            <person name="Varghese N."/>
            <person name="Submissions S."/>
        </authorList>
    </citation>
    <scope>NUCLEOTIDE SEQUENCE [LARGE SCALE GENOMIC DNA]</scope>
    <source>
        <strain evidence="6 7">DSM 18839</strain>
    </source>
</reference>
<name>A0A8G2BGL6_9PROT</name>
<evidence type="ECO:0000256" key="5">
    <source>
        <dbReference type="ARBA" id="ARBA00023221"/>
    </source>
</evidence>
<evidence type="ECO:0000256" key="3">
    <source>
        <dbReference type="ARBA" id="ARBA00023027"/>
    </source>
</evidence>
<evidence type="ECO:0000256" key="2">
    <source>
        <dbReference type="ARBA" id="ARBA00023002"/>
    </source>
</evidence>
<dbReference type="GO" id="GO:0016491">
    <property type="term" value="F:oxidoreductase activity"/>
    <property type="evidence" value="ECO:0007669"/>
    <property type="project" value="UniProtKB-KW"/>
</dbReference>
<evidence type="ECO:0000313" key="7">
    <source>
        <dbReference type="Proteomes" id="UP000198615"/>
    </source>
</evidence>
<evidence type="ECO:0000256" key="4">
    <source>
        <dbReference type="ARBA" id="ARBA00023098"/>
    </source>
</evidence>
<dbReference type="GO" id="GO:0008202">
    <property type="term" value="P:steroid metabolic process"/>
    <property type="evidence" value="ECO:0007669"/>
    <property type="project" value="UniProtKB-KW"/>
</dbReference>
<dbReference type="PRINTS" id="PR00081">
    <property type="entry name" value="GDHRDH"/>
</dbReference>
<proteinExistence type="inferred from homology"/>
<dbReference type="InterPro" id="IPR036291">
    <property type="entry name" value="NAD(P)-bd_dom_sf"/>
</dbReference>
<keyword evidence="7" id="KW-1185">Reference proteome</keyword>
<accession>A0A8G2BGL6</accession>
<gene>
    <name evidence="6" type="ORF">SAMN05660686_00858</name>
</gene>
<dbReference type="Gene3D" id="3.40.50.720">
    <property type="entry name" value="NAD(P)-binding Rossmann-like Domain"/>
    <property type="match status" value="1"/>
</dbReference>
<comment type="similarity">
    <text evidence="1">Belongs to the short-chain dehydrogenases/reductases (SDR) family.</text>
</comment>
<keyword evidence="5" id="KW-0753">Steroid metabolism</keyword>
<keyword evidence="4" id="KW-0443">Lipid metabolism</keyword>
<keyword evidence="2" id="KW-0560">Oxidoreductase</keyword>
<dbReference type="PANTHER" id="PTHR43180">
    <property type="entry name" value="3-OXOACYL-(ACYL-CARRIER-PROTEIN) REDUCTASE (AFU_ORTHOLOGUE AFUA_6G11210)"/>
    <property type="match status" value="1"/>
</dbReference>
<dbReference type="PROSITE" id="PS00061">
    <property type="entry name" value="ADH_SHORT"/>
    <property type="match status" value="1"/>
</dbReference>
<protein>
    <submittedName>
        <fullName evidence="6">NAD(P)-dependent dehydrogenase, short-chain alcohol dehydrogenase family</fullName>
    </submittedName>
</protein>
<dbReference type="PRINTS" id="PR00080">
    <property type="entry name" value="SDRFAMILY"/>
</dbReference>